<dbReference type="Gene3D" id="3.20.20.80">
    <property type="entry name" value="Glycosidases"/>
    <property type="match status" value="1"/>
</dbReference>
<proteinExistence type="predicted"/>
<feature type="region of interest" description="Disordered" evidence="1">
    <location>
        <begin position="38"/>
        <end position="64"/>
    </location>
</feature>
<name>A0A7S9HC05_9ALTE</name>
<keyword evidence="3" id="KW-1185">Reference proteome</keyword>
<dbReference type="AlphaFoldDB" id="A0A7S9HC05"/>
<protein>
    <submittedName>
        <fullName evidence="2">Uncharacterized protein</fullName>
    </submittedName>
</protein>
<evidence type="ECO:0000256" key="1">
    <source>
        <dbReference type="SAM" id="MobiDB-lite"/>
    </source>
</evidence>
<evidence type="ECO:0000313" key="2">
    <source>
        <dbReference type="EMBL" id="QPG04342.1"/>
    </source>
</evidence>
<dbReference type="Proteomes" id="UP000595095">
    <property type="component" value="Chromosome"/>
</dbReference>
<sequence>MCQEQSPQNRIIEVYQSYEPVSLPAKVQALTPQIRNTDTFNRGYAPHHFSVPEESYTSGADSVD</sequence>
<dbReference type="KEGG" id="smaa:IT774_08620"/>
<gene>
    <name evidence="2" type="ORF">IT774_08620</name>
</gene>
<organism evidence="2 3">
    <name type="scientific">Salinimonas marina</name>
    <dbReference type="NCBI Taxonomy" id="2785918"/>
    <lineage>
        <taxon>Bacteria</taxon>
        <taxon>Pseudomonadati</taxon>
        <taxon>Pseudomonadota</taxon>
        <taxon>Gammaproteobacteria</taxon>
        <taxon>Alteromonadales</taxon>
        <taxon>Alteromonadaceae</taxon>
        <taxon>Alteromonas/Salinimonas group</taxon>
        <taxon>Salinimonas</taxon>
    </lineage>
</organism>
<evidence type="ECO:0000313" key="3">
    <source>
        <dbReference type="Proteomes" id="UP000595095"/>
    </source>
</evidence>
<dbReference type="EMBL" id="CP064795">
    <property type="protein sequence ID" value="QPG04342.1"/>
    <property type="molecule type" value="Genomic_DNA"/>
</dbReference>
<accession>A0A7S9HC05</accession>
<feature type="compositionally biased region" description="Polar residues" evidence="1">
    <location>
        <begin position="55"/>
        <end position="64"/>
    </location>
</feature>
<reference evidence="2 3" key="1">
    <citation type="submission" date="2020-11" db="EMBL/GenBank/DDBJ databases">
        <title>Complete genome sequence for Salinimonas sp. strain G2-b.</title>
        <authorList>
            <person name="Park S.-J."/>
        </authorList>
    </citation>
    <scope>NUCLEOTIDE SEQUENCE [LARGE SCALE GENOMIC DNA]</scope>
    <source>
        <strain evidence="2 3">G2-b</strain>
    </source>
</reference>